<evidence type="ECO:0000259" key="3">
    <source>
        <dbReference type="Pfam" id="PF20434"/>
    </source>
</evidence>
<dbReference type="GO" id="GO:0016787">
    <property type="term" value="F:hydrolase activity"/>
    <property type="evidence" value="ECO:0007669"/>
    <property type="project" value="UniProtKB-KW"/>
</dbReference>
<dbReference type="Gene3D" id="3.40.50.1820">
    <property type="entry name" value="alpha/beta hydrolase"/>
    <property type="match status" value="1"/>
</dbReference>
<dbReference type="PANTHER" id="PTHR48081:SF6">
    <property type="entry name" value="PEPTIDASE S9 PROLYL OLIGOPEPTIDASE CATALYTIC DOMAIN-CONTAINING PROTEIN"/>
    <property type="match status" value="1"/>
</dbReference>
<dbReference type="InterPro" id="IPR049492">
    <property type="entry name" value="BD-FAE-like_dom"/>
</dbReference>
<dbReference type="RefSeq" id="WP_268114491.1">
    <property type="nucleotide sequence ID" value="NZ_CP113524.1"/>
</dbReference>
<name>A0ABY7AAD0_9FIRM</name>
<feature type="domain" description="BD-FAE-like" evidence="3">
    <location>
        <begin position="40"/>
        <end position="135"/>
    </location>
</feature>
<dbReference type="InterPro" id="IPR001375">
    <property type="entry name" value="Peptidase_S9_cat"/>
</dbReference>
<evidence type="ECO:0000256" key="1">
    <source>
        <dbReference type="ARBA" id="ARBA00022801"/>
    </source>
</evidence>
<accession>A0ABY7AAD0</accession>
<protein>
    <submittedName>
        <fullName evidence="4">Alpha/beta hydrolase</fullName>
    </submittedName>
</protein>
<evidence type="ECO:0000313" key="5">
    <source>
        <dbReference type="Proteomes" id="UP001163115"/>
    </source>
</evidence>
<keyword evidence="1 4" id="KW-0378">Hydrolase</keyword>
<feature type="domain" description="Peptidase S9 prolyl oligopeptidase catalytic" evidence="2">
    <location>
        <begin position="197"/>
        <end position="250"/>
    </location>
</feature>
<organism evidence="4 5">
    <name type="scientific">Lacrimispora xylanolytica</name>
    <dbReference type="NCBI Taxonomy" id="29375"/>
    <lineage>
        <taxon>Bacteria</taxon>
        <taxon>Bacillati</taxon>
        <taxon>Bacillota</taxon>
        <taxon>Clostridia</taxon>
        <taxon>Lachnospirales</taxon>
        <taxon>Lachnospiraceae</taxon>
        <taxon>Lacrimispora</taxon>
    </lineage>
</organism>
<dbReference type="InterPro" id="IPR050300">
    <property type="entry name" value="GDXG_lipolytic_enzyme"/>
</dbReference>
<dbReference type="EMBL" id="CP113524">
    <property type="protein sequence ID" value="WAJ22829.1"/>
    <property type="molecule type" value="Genomic_DNA"/>
</dbReference>
<keyword evidence="5" id="KW-1185">Reference proteome</keyword>
<dbReference type="PANTHER" id="PTHR48081">
    <property type="entry name" value="AB HYDROLASE SUPERFAMILY PROTEIN C4A8.06C"/>
    <property type="match status" value="1"/>
</dbReference>
<reference evidence="4" key="1">
    <citation type="submission" date="2022-11" db="EMBL/GenBank/DDBJ databases">
        <title>Lacrimispora xylanolytica sy1, complete genome.</title>
        <authorList>
            <person name="Choi S."/>
        </authorList>
    </citation>
    <scope>NUCLEOTIDE SEQUENCE</scope>
    <source>
        <strain evidence="4">Sy1</strain>
    </source>
</reference>
<proteinExistence type="predicted"/>
<dbReference type="InterPro" id="IPR029058">
    <property type="entry name" value="AB_hydrolase_fold"/>
</dbReference>
<gene>
    <name evidence="4" type="ORF">OW255_14795</name>
</gene>
<evidence type="ECO:0000259" key="2">
    <source>
        <dbReference type="Pfam" id="PF00326"/>
    </source>
</evidence>
<dbReference type="Pfam" id="PF20434">
    <property type="entry name" value="BD-FAE"/>
    <property type="match status" value="1"/>
</dbReference>
<sequence length="278" mass="30345">MKQFTKNIVISQEQAGLKKSAAPASLYAYILDSISVCMDRKRPAVIICPGGGYGHLSDREGEPVAMQFLAMGYHAFVLHYSLAPDGFPYPQMELAAAVAMVRSLAPEYQIDTEKVVVIGFSAGGHLACSLGAFWNQSFLYSPLGLNPEDIRPDGLILAYPVISSGPCCHSGSFLNLLGERAEDETIRRLVSLEHQVGPHTPKTFIWHTSSDDAVPVKNSYLLADALTDHGVNVEMHIYPTGCHGLSLANQEVSGEDGKHIVPQCQNWISLAHTWMEHL</sequence>
<evidence type="ECO:0000313" key="4">
    <source>
        <dbReference type="EMBL" id="WAJ22829.1"/>
    </source>
</evidence>
<dbReference type="SUPFAM" id="SSF53474">
    <property type="entry name" value="alpha/beta-Hydrolases"/>
    <property type="match status" value="1"/>
</dbReference>
<dbReference type="Proteomes" id="UP001163115">
    <property type="component" value="Chromosome"/>
</dbReference>
<dbReference type="Pfam" id="PF00326">
    <property type="entry name" value="Peptidase_S9"/>
    <property type="match status" value="1"/>
</dbReference>